<evidence type="ECO:0000256" key="1">
    <source>
        <dbReference type="ARBA" id="ARBA00006484"/>
    </source>
</evidence>
<dbReference type="InterPro" id="IPR020904">
    <property type="entry name" value="Sc_DH/Rdtase_CS"/>
</dbReference>
<evidence type="ECO:0000256" key="2">
    <source>
        <dbReference type="ARBA" id="ARBA00023002"/>
    </source>
</evidence>
<dbReference type="SUPFAM" id="SSF51735">
    <property type="entry name" value="NAD(P)-binding Rossmann-fold domains"/>
    <property type="match status" value="1"/>
</dbReference>
<evidence type="ECO:0000313" key="3">
    <source>
        <dbReference type="EMBL" id="PKY72549.1"/>
    </source>
</evidence>
<dbReference type="GO" id="GO:0016020">
    <property type="term" value="C:membrane"/>
    <property type="evidence" value="ECO:0007669"/>
    <property type="project" value="TreeGrafter"/>
</dbReference>
<protein>
    <submittedName>
        <fullName evidence="3">Short chain dehydrogenase</fullName>
    </submittedName>
</protein>
<dbReference type="PANTHER" id="PTHR44196">
    <property type="entry name" value="DEHYDROGENASE/REDUCTASE SDR FAMILY MEMBER 7B"/>
    <property type="match status" value="1"/>
</dbReference>
<dbReference type="GO" id="GO:0016491">
    <property type="term" value="F:oxidoreductase activity"/>
    <property type="evidence" value="ECO:0007669"/>
    <property type="project" value="UniProtKB-KW"/>
</dbReference>
<name>A0A2I1IN35_9ACTO</name>
<proteinExistence type="inferred from homology"/>
<dbReference type="Gene3D" id="3.40.50.720">
    <property type="entry name" value="NAD(P)-binding Rossmann-like Domain"/>
    <property type="match status" value="1"/>
</dbReference>
<keyword evidence="2" id="KW-0560">Oxidoreductase</keyword>
<dbReference type="Pfam" id="PF00106">
    <property type="entry name" value="adh_short"/>
    <property type="match status" value="1"/>
</dbReference>
<comment type="similarity">
    <text evidence="1">Belongs to the short-chain dehydrogenases/reductases (SDR) family.</text>
</comment>
<sequence length="252" mass="26433">MLPAALTTTGGYDPYSGNMSERKIALITGGTRGIGAAIAGELQHTHELIIGGTNACRVEKAVANYPHARGFVCDLLDVSSIAGAVAELGLERLDVAVLSAGTAARGNIAEVEPEVWTRTLTLNVTSVAETVRQLLPALRAAKGQVIAINSGSGYNSKAGNAVYSASKFALRALTDALREEERGRVRVSSIHPGRVDTDMQVQIQKEAGHGYEPTDHVAPESVAKAVRAVVDTSAEATIENLEIRPVVKTPTA</sequence>
<dbReference type="STRING" id="33007.HMPREF3198_00335"/>
<dbReference type="PRINTS" id="PR00081">
    <property type="entry name" value="GDHRDH"/>
</dbReference>
<keyword evidence="4" id="KW-1185">Reference proteome</keyword>
<dbReference type="PANTHER" id="PTHR44196:SF1">
    <property type="entry name" value="DEHYDROGENASE_REDUCTASE SDR FAMILY MEMBER 7B"/>
    <property type="match status" value="1"/>
</dbReference>
<gene>
    <name evidence="3" type="ORF">CYJ19_06835</name>
</gene>
<dbReference type="InterPro" id="IPR002347">
    <property type="entry name" value="SDR_fam"/>
</dbReference>
<dbReference type="Proteomes" id="UP000235122">
    <property type="component" value="Unassembled WGS sequence"/>
</dbReference>
<reference evidence="3 4" key="1">
    <citation type="submission" date="2017-12" db="EMBL/GenBank/DDBJ databases">
        <title>Phylogenetic diversity of female urinary microbiome.</title>
        <authorList>
            <person name="Thomas-White K."/>
            <person name="Wolfe A.J."/>
        </authorList>
    </citation>
    <scope>NUCLEOTIDE SEQUENCE [LARGE SCALE GENOMIC DNA]</scope>
    <source>
        <strain evidence="3 4">UMB0402</strain>
    </source>
</reference>
<dbReference type="NCBIfam" id="NF006073">
    <property type="entry name" value="PRK08219.1"/>
    <property type="match status" value="1"/>
</dbReference>
<dbReference type="EMBL" id="PKKO01000003">
    <property type="protein sequence ID" value="PKY72549.1"/>
    <property type="molecule type" value="Genomic_DNA"/>
</dbReference>
<evidence type="ECO:0000313" key="4">
    <source>
        <dbReference type="Proteomes" id="UP000235122"/>
    </source>
</evidence>
<organism evidence="3 4">
    <name type="scientific">Winkia neuii</name>
    <dbReference type="NCBI Taxonomy" id="33007"/>
    <lineage>
        <taxon>Bacteria</taxon>
        <taxon>Bacillati</taxon>
        <taxon>Actinomycetota</taxon>
        <taxon>Actinomycetes</taxon>
        <taxon>Actinomycetales</taxon>
        <taxon>Actinomycetaceae</taxon>
        <taxon>Winkia</taxon>
    </lineage>
</organism>
<dbReference type="InterPro" id="IPR036291">
    <property type="entry name" value="NAD(P)-bd_dom_sf"/>
</dbReference>
<comment type="caution">
    <text evidence="3">The sequence shown here is derived from an EMBL/GenBank/DDBJ whole genome shotgun (WGS) entry which is preliminary data.</text>
</comment>
<accession>A0A2I1IN35</accession>
<dbReference type="AlphaFoldDB" id="A0A2I1IN35"/>
<dbReference type="PROSITE" id="PS00061">
    <property type="entry name" value="ADH_SHORT"/>
    <property type="match status" value="1"/>
</dbReference>